<name>A0A2S4PUS9_9PEZI</name>
<reference evidence="2 3" key="1">
    <citation type="submission" date="2017-10" db="EMBL/GenBank/DDBJ databases">
        <title>Development of genomic resources for the powdery mildew, Erysiphe pulchra.</title>
        <authorList>
            <person name="Wadl P.A."/>
            <person name="Mack B.M."/>
            <person name="Moore G."/>
            <person name="Beltz S.B."/>
        </authorList>
    </citation>
    <scope>NUCLEOTIDE SEQUENCE [LARGE SCALE GENOMIC DNA]</scope>
    <source>
        <strain evidence="2">Cflorida</strain>
    </source>
</reference>
<evidence type="ECO:0008006" key="4">
    <source>
        <dbReference type="Google" id="ProtNLM"/>
    </source>
</evidence>
<accession>A0A2S4PUS9</accession>
<dbReference type="InterPro" id="IPR011990">
    <property type="entry name" value="TPR-like_helical_dom_sf"/>
</dbReference>
<dbReference type="Gene3D" id="1.25.40.10">
    <property type="entry name" value="Tetratricopeptide repeat domain"/>
    <property type="match status" value="1"/>
</dbReference>
<gene>
    <name evidence="2" type="ORF">EPUL_003484</name>
</gene>
<feature type="region of interest" description="Disordered" evidence="1">
    <location>
        <begin position="1"/>
        <end position="24"/>
    </location>
</feature>
<protein>
    <recommendedName>
        <fullName evidence="4">TPR-like protein</fullName>
    </recommendedName>
</protein>
<dbReference type="EMBL" id="PEDP01000502">
    <property type="protein sequence ID" value="POS85777.1"/>
    <property type="molecule type" value="Genomic_DNA"/>
</dbReference>
<comment type="caution">
    <text evidence="2">The sequence shown here is derived from an EMBL/GenBank/DDBJ whole genome shotgun (WGS) entry which is preliminary data.</text>
</comment>
<dbReference type="Proteomes" id="UP000237438">
    <property type="component" value="Unassembled WGS sequence"/>
</dbReference>
<evidence type="ECO:0000313" key="2">
    <source>
        <dbReference type="EMBL" id="POS85777.1"/>
    </source>
</evidence>
<proteinExistence type="predicted"/>
<keyword evidence="3" id="KW-1185">Reference proteome</keyword>
<organism evidence="2 3">
    <name type="scientific">Erysiphe pulchra</name>
    <dbReference type="NCBI Taxonomy" id="225359"/>
    <lineage>
        <taxon>Eukaryota</taxon>
        <taxon>Fungi</taxon>
        <taxon>Dikarya</taxon>
        <taxon>Ascomycota</taxon>
        <taxon>Pezizomycotina</taxon>
        <taxon>Leotiomycetes</taxon>
        <taxon>Erysiphales</taxon>
        <taxon>Erysiphaceae</taxon>
        <taxon>Erysiphe</taxon>
    </lineage>
</organism>
<sequence>MPKPKVLLKETQKKKSKHRQTTPSTADEYLAAAVSFEEAGEKWRGGDAAKSMRFFNRAIECYDEGLKRFPDSFDLAYNKSRAQYELTQHPKLLPLISKTILEHLEIALQSSRSALALKPDNPDVLFNTAQILTSIAEELDESPHPRLPNSLQALEEALCYFKKCLQLQEVAILNFREQTATIVSSSDSMDLDSNDCDDSSVPIIHDSSTNNSEHSVVQDDRWATVVEPITDDTLLDTILASLECLTTFCQLVSSECPHEFRKVEKYAHYFVQKLDVNLIDKNRTSEVLMIKASLTCAYATVQFCSSSIDLETYSQTIKNAYAEVDLSLNPKGLCDFAESLIAYNKVLRLYSKGDAHGILVARWKALTTAQEYLTSSCKISSAENLEKIYLARGDVELLRFQLGQNEIDFNIARENSTVLLKNAGKYYRGSLAIARNVGAETIAFEANVKEMLASALAEGRMYLEEEIMHLSQTRPIFEEAIEDGLVTTDQLNKLGLKLVF</sequence>
<evidence type="ECO:0000256" key="1">
    <source>
        <dbReference type="SAM" id="MobiDB-lite"/>
    </source>
</evidence>
<dbReference type="SUPFAM" id="SSF48452">
    <property type="entry name" value="TPR-like"/>
    <property type="match status" value="1"/>
</dbReference>
<dbReference type="AlphaFoldDB" id="A0A2S4PUS9"/>
<dbReference type="OrthoDB" id="5328412at2759"/>
<evidence type="ECO:0000313" key="3">
    <source>
        <dbReference type="Proteomes" id="UP000237438"/>
    </source>
</evidence>